<organism evidence="3">
    <name type="scientific">Trieres chinensis</name>
    <name type="common">Marine centric diatom</name>
    <name type="synonym">Odontella sinensis</name>
    <dbReference type="NCBI Taxonomy" id="1514140"/>
    <lineage>
        <taxon>Eukaryota</taxon>
        <taxon>Sar</taxon>
        <taxon>Stramenopiles</taxon>
        <taxon>Ochrophyta</taxon>
        <taxon>Bacillariophyta</taxon>
        <taxon>Mediophyceae</taxon>
        <taxon>Biddulphiophycidae</taxon>
        <taxon>Eupodiscales</taxon>
        <taxon>Parodontellaceae</taxon>
        <taxon>Trieres</taxon>
    </lineage>
</organism>
<gene>
    <name evidence="2" type="ORF">OSIN01602_LOCUS11736</name>
    <name evidence="3" type="ORF">OSIN01602_LOCUS11737</name>
</gene>
<dbReference type="EMBL" id="HBGO01020460">
    <property type="protein sequence ID" value="CAD9342703.1"/>
    <property type="molecule type" value="Transcribed_RNA"/>
</dbReference>
<evidence type="ECO:0000256" key="1">
    <source>
        <dbReference type="SAM" id="SignalP"/>
    </source>
</evidence>
<accession>A0A6U1W9E4</accession>
<protein>
    <submittedName>
        <fullName evidence="3">Uncharacterized protein</fullName>
    </submittedName>
</protein>
<sequence>MFAKLALALLLVKASASPFAAKKTKNDAKARYVSKLTKNAKPTARSQLQARKLDGQDADAVPDITPYSVKFEQCQFIKSYDDEMADNEDAGTVLATKRFVVFRLCPTNSETGCNYGYGEYIVDMETYLEAYVQYAQEQQEDWCETCEENCEQEEEAEEDGGRKLQNYDCSCVDTCEKIENMEENGYIDATEFLECQDIYEDNYGNQLFAGPYCSEGKKIKIGVFLDEDCMNLDSSKDVEDYLQDGDGYAMKLSHALLKKTYDADEPVSCLVVEEEDENGNDDGDENEPEVVEMCEQLYEASAKCEDQHGFDGGAEAYAEEYMNQLDQEDIVCDYISSIKAGTYSETGDIIVSGGNSVVGGSGTSGGQKFALTIFILGSVSLAAYAAMLHSQLTSGDKADLSKQGGAMA</sequence>
<name>A0A6U1W9E4_TRICV</name>
<evidence type="ECO:0000313" key="2">
    <source>
        <dbReference type="EMBL" id="CAD9342703.1"/>
    </source>
</evidence>
<feature type="chain" id="PRO_5036191944" evidence="1">
    <location>
        <begin position="17"/>
        <end position="408"/>
    </location>
</feature>
<reference evidence="3" key="1">
    <citation type="submission" date="2021-01" db="EMBL/GenBank/DDBJ databases">
        <authorList>
            <person name="Corre E."/>
            <person name="Pelletier E."/>
            <person name="Niang G."/>
            <person name="Scheremetjew M."/>
            <person name="Finn R."/>
            <person name="Kale V."/>
            <person name="Holt S."/>
            <person name="Cochrane G."/>
            <person name="Meng A."/>
            <person name="Brown T."/>
            <person name="Cohen L."/>
        </authorList>
    </citation>
    <scope>NUCLEOTIDE SEQUENCE</scope>
    <source>
        <strain evidence="3">Grunow 1884</strain>
    </source>
</reference>
<keyword evidence="1" id="KW-0732">Signal</keyword>
<evidence type="ECO:0000313" key="3">
    <source>
        <dbReference type="EMBL" id="CAD9342704.1"/>
    </source>
</evidence>
<proteinExistence type="predicted"/>
<dbReference type="AlphaFoldDB" id="A0A6U1W9E4"/>
<feature type="signal peptide" evidence="1">
    <location>
        <begin position="1"/>
        <end position="16"/>
    </location>
</feature>
<dbReference type="EMBL" id="HBGO01020461">
    <property type="protein sequence ID" value="CAD9342704.1"/>
    <property type="molecule type" value="Transcribed_RNA"/>
</dbReference>